<feature type="chain" id="PRO_5046942794" evidence="1">
    <location>
        <begin position="27"/>
        <end position="125"/>
    </location>
</feature>
<evidence type="ECO:0000313" key="3">
    <source>
        <dbReference type="Proteomes" id="UP001230207"/>
    </source>
</evidence>
<keyword evidence="1" id="KW-0732">Signal</keyword>
<feature type="signal peptide" evidence="1">
    <location>
        <begin position="1"/>
        <end position="26"/>
    </location>
</feature>
<name>A0ABU0BLW7_9HYPH</name>
<dbReference type="EMBL" id="JAUSVF010000001">
    <property type="protein sequence ID" value="MDQ0318455.1"/>
    <property type="molecule type" value="Genomic_DNA"/>
</dbReference>
<keyword evidence="3" id="KW-1185">Reference proteome</keyword>
<protein>
    <submittedName>
        <fullName evidence="2">Uncharacterized protein</fullName>
    </submittedName>
</protein>
<gene>
    <name evidence="2" type="ORF">QO002_000593</name>
</gene>
<organism evidence="2 3">
    <name type="scientific">Pararhizobium capsulatum DSM 1112</name>
    <dbReference type="NCBI Taxonomy" id="1121113"/>
    <lineage>
        <taxon>Bacteria</taxon>
        <taxon>Pseudomonadati</taxon>
        <taxon>Pseudomonadota</taxon>
        <taxon>Alphaproteobacteria</taxon>
        <taxon>Hyphomicrobiales</taxon>
        <taxon>Rhizobiaceae</taxon>
        <taxon>Rhizobium/Agrobacterium group</taxon>
        <taxon>Pararhizobium</taxon>
    </lineage>
</organism>
<comment type="caution">
    <text evidence="2">The sequence shown here is derived from an EMBL/GenBank/DDBJ whole genome shotgun (WGS) entry which is preliminary data.</text>
</comment>
<dbReference type="RefSeq" id="WP_307226536.1">
    <property type="nucleotide sequence ID" value="NZ_JAUSVF010000001.1"/>
</dbReference>
<evidence type="ECO:0000313" key="2">
    <source>
        <dbReference type="EMBL" id="MDQ0318455.1"/>
    </source>
</evidence>
<dbReference type="Proteomes" id="UP001230207">
    <property type="component" value="Unassembled WGS sequence"/>
</dbReference>
<reference evidence="2 3" key="1">
    <citation type="submission" date="2023-07" db="EMBL/GenBank/DDBJ databases">
        <title>Genomic Encyclopedia of Type Strains, Phase IV (KMG-IV): sequencing the most valuable type-strain genomes for metagenomic binning, comparative biology and taxonomic classification.</title>
        <authorList>
            <person name="Goeker M."/>
        </authorList>
    </citation>
    <scope>NUCLEOTIDE SEQUENCE [LARGE SCALE GENOMIC DNA]</scope>
    <source>
        <strain evidence="2 3">DSM 1112</strain>
    </source>
</reference>
<evidence type="ECO:0000256" key="1">
    <source>
        <dbReference type="SAM" id="SignalP"/>
    </source>
</evidence>
<proteinExistence type="predicted"/>
<sequence>MKKLLVVAAFLCSPALLAALSPPVLAATAPSELGDLSEFKVIATDRLALVTKGDLTAAKKRITDFETTWDQNEATLYQKNHDEWGVIDDAADLAIGALRKGSPDPVEAEQAVSGLINALEDPMVH</sequence>
<accession>A0ABU0BLW7</accession>